<feature type="non-terminal residue" evidence="2">
    <location>
        <position position="143"/>
    </location>
</feature>
<name>A0A0P9EW96_9CHLR</name>
<reference evidence="2 3" key="1">
    <citation type="submission" date="2015-09" db="EMBL/GenBank/DDBJ databases">
        <title>Draft genome sequence of Kouleothrix aurantiaca JCM 19913.</title>
        <authorList>
            <person name="Hemp J."/>
        </authorList>
    </citation>
    <scope>NUCLEOTIDE SEQUENCE [LARGE SCALE GENOMIC DNA]</scope>
    <source>
        <strain evidence="2 3">COM-B</strain>
    </source>
</reference>
<keyword evidence="1" id="KW-0472">Membrane</keyword>
<comment type="caution">
    <text evidence="2">The sequence shown here is derived from an EMBL/GenBank/DDBJ whole genome shotgun (WGS) entry which is preliminary data.</text>
</comment>
<sequence>MVVPQRRIFTPRLSFKLTLPYVALAMVLALATIYIVAQGQANKVTADFSRQIADARVRVSDSVVQTEREQIDKARTLARLSGLAQSLRVGNLTTLEALLEPFAISQRIERIVLLRSDGRPAIGVLSQGSGIEEFDVDPLIADA</sequence>
<keyword evidence="1" id="KW-0812">Transmembrane</keyword>
<keyword evidence="3" id="KW-1185">Reference proteome</keyword>
<organism evidence="2 3">
    <name type="scientific">Kouleothrix aurantiaca</name>
    <dbReference type="NCBI Taxonomy" id="186479"/>
    <lineage>
        <taxon>Bacteria</taxon>
        <taxon>Bacillati</taxon>
        <taxon>Chloroflexota</taxon>
        <taxon>Chloroflexia</taxon>
        <taxon>Chloroflexales</taxon>
        <taxon>Roseiflexineae</taxon>
        <taxon>Roseiflexaceae</taxon>
        <taxon>Kouleothrix</taxon>
    </lineage>
</organism>
<evidence type="ECO:0000256" key="1">
    <source>
        <dbReference type="SAM" id="Phobius"/>
    </source>
</evidence>
<keyword evidence="1" id="KW-1133">Transmembrane helix</keyword>
<proteinExistence type="predicted"/>
<evidence type="ECO:0000313" key="3">
    <source>
        <dbReference type="Proteomes" id="UP000050509"/>
    </source>
</evidence>
<feature type="transmembrane region" description="Helical" evidence="1">
    <location>
        <begin position="21"/>
        <end position="37"/>
    </location>
</feature>
<evidence type="ECO:0000313" key="2">
    <source>
        <dbReference type="EMBL" id="KPV48617.1"/>
    </source>
</evidence>
<dbReference type="AlphaFoldDB" id="A0A0P9EW96"/>
<accession>A0A0P9EW96</accession>
<dbReference type="Proteomes" id="UP000050509">
    <property type="component" value="Unassembled WGS sequence"/>
</dbReference>
<dbReference type="EMBL" id="LJCR01002517">
    <property type="protein sequence ID" value="KPV48617.1"/>
    <property type="molecule type" value="Genomic_DNA"/>
</dbReference>
<gene>
    <name evidence="2" type="ORF">SE17_37100</name>
</gene>
<protein>
    <recommendedName>
        <fullName evidence="4">Double Cache domain-containing protein</fullName>
    </recommendedName>
</protein>
<evidence type="ECO:0008006" key="4">
    <source>
        <dbReference type="Google" id="ProtNLM"/>
    </source>
</evidence>